<feature type="transmembrane region" description="Helical" evidence="9">
    <location>
        <begin position="379"/>
        <end position="399"/>
    </location>
</feature>
<evidence type="ECO:0000256" key="7">
    <source>
        <dbReference type="ARBA" id="ARBA00023065"/>
    </source>
</evidence>
<feature type="transmembrane region" description="Helical" evidence="9">
    <location>
        <begin position="282"/>
        <end position="300"/>
    </location>
</feature>
<keyword evidence="3" id="KW-0813">Transport</keyword>
<dbReference type="KEGG" id="cik:H0194_04465"/>
<proteinExistence type="inferred from homology"/>
<dbReference type="InterPro" id="IPR038770">
    <property type="entry name" value="Na+/solute_symporter_sf"/>
</dbReference>
<feature type="transmembrane region" description="Helical" evidence="9">
    <location>
        <begin position="312"/>
        <end position="329"/>
    </location>
</feature>
<feature type="transmembrane region" description="Helical" evidence="9">
    <location>
        <begin position="126"/>
        <end position="147"/>
    </location>
</feature>
<gene>
    <name evidence="11" type="ORF">H0194_04465</name>
</gene>
<dbReference type="RefSeq" id="WP_185176612.1">
    <property type="nucleotide sequence ID" value="NZ_CP059404.1"/>
</dbReference>
<evidence type="ECO:0000313" key="12">
    <source>
        <dbReference type="Proteomes" id="UP000515743"/>
    </source>
</evidence>
<feature type="domain" description="Cation/H+ exchanger transmembrane" evidence="10">
    <location>
        <begin position="27"/>
        <end position="396"/>
    </location>
</feature>
<dbReference type="Gene3D" id="1.20.1530.20">
    <property type="match status" value="1"/>
</dbReference>
<keyword evidence="4" id="KW-0050">Antiport</keyword>
<comment type="subcellular location">
    <subcellularLocation>
        <location evidence="1">Membrane</location>
        <topology evidence="1">Multi-pass membrane protein</topology>
    </subcellularLocation>
</comment>
<keyword evidence="8 9" id="KW-0472">Membrane</keyword>
<feature type="transmembrane region" description="Helical" evidence="9">
    <location>
        <begin position="349"/>
        <end position="367"/>
    </location>
</feature>
<dbReference type="EMBL" id="CP059404">
    <property type="protein sequence ID" value="QNE90239.1"/>
    <property type="molecule type" value="Genomic_DNA"/>
</dbReference>
<keyword evidence="7" id="KW-0406">Ion transport</keyword>
<dbReference type="GO" id="GO:1902600">
    <property type="term" value="P:proton transmembrane transport"/>
    <property type="evidence" value="ECO:0007669"/>
    <property type="project" value="InterPro"/>
</dbReference>
<evidence type="ECO:0000256" key="6">
    <source>
        <dbReference type="ARBA" id="ARBA00022989"/>
    </source>
</evidence>
<comment type="similarity">
    <text evidence="2">Belongs to the monovalent cation:proton antiporter 2 (CPA2) transporter (TC 2.A.37) family.</text>
</comment>
<feature type="transmembrane region" description="Helical" evidence="9">
    <location>
        <begin position="230"/>
        <end position="249"/>
    </location>
</feature>
<dbReference type="Pfam" id="PF00999">
    <property type="entry name" value="Na_H_Exchanger"/>
    <property type="match status" value="1"/>
</dbReference>
<feature type="transmembrane region" description="Helical" evidence="9">
    <location>
        <begin position="159"/>
        <end position="180"/>
    </location>
</feature>
<feature type="transmembrane region" description="Helical" evidence="9">
    <location>
        <begin position="20"/>
        <end position="37"/>
    </location>
</feature>
<organism evidence="11 12">
    <name type="scientific">Corynebacterium incognita</name>
    <dbReference type="NCBI Taxonomy" id="2754725"/>
    <lineage>
        <taxon>Bacteria</taxon>
        <taxon>Bacillati</taxon>
        <taxon>Actinomycetota</taxon>
        <taxon>Actinomycetes</taxon>
        <taxon>Mycobacteriales</taxon>
        <taxon>Corynebacteriaceae</taxon>
        <taxon>Corynebacterium</taxon>
    </lineage>
</organism>
<feature type="transmembrane region" description="Helical" evidence="9">
    <location>
        <begin position="69"/>
        <end position="90"/>
    </location>
</feature>
<evidence type="ECO:0000256" key="2">
    <source>
        <dbReference type="ARBA" id="ARBA00005551"/>
    </source>
</evidence>
<keyword evidence="12" id="KW-1185">Reference proteome</keyword>
<dbReference type="PANTHER" id="PTHR43562">
    <property type="entry name" value="NAPA-TYPE SODIUM/HYDROGEN ANTIPORTER"/>
    <property type="match status" value="1"/>
</dbReference>
<name>A0A7G7CRM3_9CORY</name>
<dbReference type="Proteomes" id="UP000515743">
    <property type="component" value="Chromosome"/>
</dbReference>
<evidence type="ECO:0000256" key="5">
    <source>
        <dbReference type="ARBA" id="ARBA00022692"/>
    </source>
</evidence>
<sequence>MTETLVLASESANGADALVSFAWIMGAALLAPLLSHLTGWRIPAVPLLIGLGMILGPSILDLAHAGPGVAMLSEIGVGALFLLAGFEINVSSLRSAQAGHALATWAICLVICIAAAYFMFNRFDFGLAAVLAIAVTSTALGTITPMLKQAGLTGTKVGDAVMIHGAVGEMAPIVAMALLLSARSTWVTGLILLAFFVIALVVALAPKIVSRLFPFVKTAFIHGAGSTNQTILRLIIFMLAVLMAVAAVFELDVVLGAFATGIILNQIIPDEHHKQLEHRLDVVFYSMLIPVFFVVSGMRINWDVIADNPWKVLGVVPLIFICRGLPVFLRERFTPTGSGLSDVRDQLQVAFYAAAGLPIIVAVMSIAQSSNIISAEHASIFIAGGALTVTVFPIIASALDYRHEI</sequence>
<feature type="transmembrane region" description="Helical" evidence="9">
    <location>
        <begin position="44"/>
        <end position="63"/>
    </location>
</feature>
<feature type="transmembrane region" description="Helical" evidence="9">
    <location>
        <begin position="186"/>
        <end position="209"/>
    </location>
</feature>
<dbReference type="GO" id="GO:0015297">
    <property type="term" value="F:antiporter activity"/>
    <property type="evidence" value="ECO:0007669"/>
    <property type="project" value="UniProtKB-KW"/>
</dbReference>
<dbReference type="GO" id="GO:0016020">
    <property type="term" value="C:membrane"/>
    <property type="evidence" value="ECO:0007669"/>
    <property type="project" value="UniProtKB-SubCell"/>
</dbReference>
<keyword evidence="5 9" id="KW-0812">Transmembrane</keyword>
<evidence type="ECO:0000256" key="8">
    <source>
        <dbReference type="ARBA" id="ARBA00023136"/>
    </source>
</evidence>
<dbReference type="InterPro" id="IPR006153">
    <property type="entry name" value="Cation/H_exchanger_TM"/>
</dbReference>
<feature type="transmembrane region" description="Helical" evidence="9">
    <location>
        <begin position="102"/>
        <end position="120"/>
    </location>
</feature>
<accession>A0A7G7CRM3</accession>
<evidence type="ECO:0000259" key="10">
    <source>
        <dbReference type="Pfam" id="PF00999"/>
    </source>
</evidence>
<evidence type="ECO:0000256" key="9">
    <source>
        <dbReference type="SAM" id="Phobius"/>
    </source>
</evidence>
<evidence type="ECO:0000256" key="3">
    <source>
        <dbReference type="ARBA" id="ARBA00022448"/>
    </source>
</evidence>
<dbReference type="PANTHER" id="PTHR43562:SF1">
    <property type="entry name" value="NA(+)_H(+) ANTIPORTER YJBQ-RELATED"/>
    <property type="match status" value="1"/>
</dbReference>
<evidence type="ECO:0000313" key="11">
    <source>
        <dbReference type="EMBL" id="QNE90239.1"/>
    </source>
</evidence>
<keyword evidence="6 9" id="KW-1133">Transmembrane helix</keyword>
<dbReference type="AlphaFoldDB" id="A0A7G7CRM3"/>
<evidence type="ECO:0000256" key="1">
    <source>
        <dbReference type="ARBA" id="ARBA00004141"/>
    </source>
</evidence>
<protein>
    <submittedName>
        <fullName evidence="11">Cation:proton antiporter</fullName>
    </submittedName>
</protein>
<reference evidence="11 12" key="1">
    <citation type="submission" date="2020-07" db="EMBL/GenBank/DDBJ databases">
        <title>Complete genome and description of Corynebacterium incognita strain Marseille-Q3630 sp. nov.</title>
        <authorList>
            <person name="Boxberger M."/>
        </authorList>
    </citation>
    <scope>NUCLEOTIDE SEQUENCE [LARGE SCALE GENOMIC DNA]</scope>
    <source>
        <strain evidence="11 12">Marseille-Q3630</strain>
    </source>
</reference>
<evidence type="ECO:0000256" key="4">
    <source>
        <dbReference type="ARBA" id="ARBA00022449"/>
    </source>
</evidence>